<proteinExistence type="predicted"/>
<dbReference type="EMBL" id="KQ252097">
    <property type="protein sequence ID" value="KNC70114.1"/>
    <property type="molecule type" value="Genomic_DNA"/>
</dbReference>
<dbReference type="RefSeq" id="XP_014144016.1">
    <property type="nucleotide sequence ID" value="XM_014288541.1"/>
</dbReference>
<dbReference type="AlphaFoldDB" id="A0A0L0F0H7"/>
<name>A0A0L0F0H7_9EUKA</name>
<dbReference type="Proteomes" id="UP000054560">
    <property type="component" value="Unassembled WGS sequence"/>
</dbReference>
<gene>
    <name evidence="1" type="ORF">SARC_17364</name>
</gene>
<reference evidence="1 2" key="1">
    <citation type="submission" date="2011-02" db="EMBL/GenBank/DDBJ databases">
        <title>The Genome Sequence of Sphaeroforma arctica JP610.</title>
        <authorList>
            <consortium name="The Broad Institute Genome Sequencing Platform"/>
            <person name="Russ C."/>
            <person name="Cuomo C."/>
            <person name="Young S.K."/>
            <person name="Zeng Q."/>
            <person name="Gargeya S."/>
            <person name="Alvarado L."/>
            <person name="Berlin A."/>
            <person name="Chapman S.B."/>
            <person name="Chen Z."/>
            <person name="Freedman E."/>
            <person name="Gellesch M."/>
            <person name="Goldberg J."/>
            <person name="Griggs A."/>
            <person name="Gujja S."/>
            <person name="Heilman E."/>
            <person name="Heiman D."/>
            <person name="Howarth C."/>
            <person name="Mehta T."/>
            <person name="Neiman D."/>
            <person name="Pearson M."/>
            <person name="Roberts A."/>
            <person name="Saif S."/>
            <person name="Shea T."/>
            <person name="Shenoy N."/>
            <person name="Sisk P."/>
            <person name="Stolte C."/>
            <person name="Sykes S."/>
            <person name="White J."/>
            <person name="Yandava C."/>
            <person name="Burger G."/>
            <person name="Gray M.W."/>
            <person name="Holland P.W.H."/>
            <person name="King N."/>
            <person name="Lang F.B.F."/>
            <person name="Roger A.J."/>
            <person name="Ruiz-Trillo I."/>
            <person name="Haas B."/>
            <person name="Nusbaum C."/>
            <person name="Birren B."/>
        </authorList>
    </citation>
    <scope>NUCLEOTIDE SEQUENCE [LARGE SCALE GENOMIC DNA]</scope>
    <source>
        <strain evidence="1 2">JP610</strain>
    </source>
</reference>
<organism evidence="1 2">
    <name type="scientific">Sphaeroforma arctica JP610</name>
    <dbReference type="NCBI Taxonomy" id="667725"/>
    <lineage>
        <taxon>Eukaryota</taxon>
        <taxon>Ichthyosporea</taxon>
        <taxon>Ichthyophonida</taxon>
        <taxon>Sphaeroforma</taxon>
    </lineage>
</organism>
<protein>
    <submittedName>
        <fullName evidence="1">Uncharacterized protein</fullName>
    </submittedName>
</protein>
<sequence length="96" mass="10998">MYAYQFVFVHTWLQEYLTVSELSQIGLTRTDNLQEYLLGQIVVTWCSVFQLKMFSLSGDSVKDTSIEAKLRALKAFKGVSAIRLLKRLARYVAGSR</sequence>
<dbReference type="GeneID" id="25917868"/>
<evidence type="ECO:0000313" key="2">
    <source>
        <dbReference type="Proteomes" id="UP000054560"/>
    </source>
</evidence>
<evidence type="ECO:0000313" key="1">
    <source>
        <dbReference type="EMBL" id="KNC70114.1"/>
    </source>
</evidence>
<keyword evidence="2" id="KW-1185">Reference proteome</keyword>
<accession>A0A0L0F0H7</accession>